<protein>
    <submittedName>
        <fullName evidence="4">Uncharacterized protein</fullName>
    </submittedName>
</protein>
<keyword evidence="3" id="KW-0732">Signal</keyword>
<feature type="signal peptide" evidence="3">
    <location>
        <begin position="1"/>
        <end position="22"/>
    </location>
</feature>
<keyword evidence="6" id="KW-1185">Reference proteome</keyword>
<dbReference type="InterPro" id="IPR028064">
    <property type="entry name" value="TMEM154"/>
</dbReference>
<accession>A0A0E9WJ05</accession>
<keyword evidence="2" id="KW-0472">Membrane</keyword>
<dbReference type="PANTHER" id="PTHR36526">
    <property type="entry name" value="TRANSMEMBRANE PROTEIN 154"/>
    <property type="match status" value="1"/>
</dbReference>
<organism evidence="4">
    <name type="scientific">Anguilla anguilla</name>
    <name type="common">European freshwater eel</name>
    <name type="synonym">Muraena anguilla</name>
    <dbReference type="NCBI Taxonomy" id="7936"/>
    <lineage>
        <taxon>Eukaryota</taxon>
        <taxon>Metazoa</taxon>
        <taxon>Chordata</taxon>
        <taxon>Craniata</taxon>
        <taxon>Vertebrata</taxon>
        <taxon>Euteleostomi</taxon>
        <taxon>Actinopterygii</taxon>
        <taxon>Neopterygii</taxon>
        <taxon>Teleostei</taxon>
        <taxon>Anguilliformes</taxon>
        <taxon>Anguillidae</taxon>
        <taxon>Anguilla</taxon>
    </lineage>
</organism>
<name>A0A0E9WJ05_ANGAN</name>
<feature type="compositionally biased region" description="Acidic residues" evidence="1">
    <location>
        <begin position="45"/>
        <end position="62"/>
    </location>
</feature>
<evidence type="ECO:0000256" key="2">
    <source>
        <dbReference type="SAM" id="Phobius"/>
    </source>
</evidence>
<reference evidence="4" key="1">
    <citation type="submission" date="2014-11" db="EMBL/GenBank/DDBJ databases">
        <authorList>
            <person name="Amaro Gonzalez C."/>
        </authorList>
    </citation>
    <scope>NUCLEOTIDE SEQUENCE</scope>
</reference>
<evidence type="ECO:0000256" key="3">
    <source>
        <dbReference type="SAM" id="SignalP"/>
    </source>
</evidence>
<dbReference type="Proteomes" id="UP001044222">
    <property type="component" value="Chromosome 7"/>
</dbReference>
<feature type="transmembrane region" description="Helical" evidence="2">
    <location>
        <begin position="111"/>
        <end position="132"/>
    </location>
</feature>
<proteinExistence type="predicted"/>
<feature type="chain" id="PRO_5040059956" evidence="3">
    <location>
        <begin position="23"/>
        <end position="199"/>
    </location>
</feature>
<reference evidence="4" key="2">
    <citation type="journal article" date="2015" name="Fish Shellfish Immunol.">
        <title>Early steps in the European eel (Anguilla anguilla)-Vibrio vulnificus interaction in the gills: Role of the RtxA13 toxin.</title>
        <authorList>
            <person name="Callol A."/>
            <person name="Pajuelo D."/>
            <person name="Ebbesson L."/>
            <person name="Teles M."/>
            <person name="MacKenzie S."/>
            <person name="Amaro C."/>
        </authorList>
    </citation>
    <scope>NUCLEOTIDE SEQUENCE</scope>
</reference>
<keyword evidence="2" id="KW-0812">Transmembrane</keyword>
<sequence length="199" mass="21395">MSSLLLAGLLVVFLAGRCTVLADVTEKPVLQENPDVNTKTPEESLPTEEYPEADDDDNETDSTDSPNNESSGDGEAGNATRPDTRLNRACDTDLHDVEKPAECKAGLAHSVIIPIVLVTLLIVVVVIVVIFLCRRRKKKTIPCDVKEEEALAACDAGTLPIPMFDDDIPSVLELEMEDLQKLDGKTDTGETASASGMES</sequence>
<gene>
    <name evidence="5" type="ORF">ANANG_G00136820</name>
</gene>
<evidence type="ECO:0000256" key="1">
    <source>
        <dbReference type="SAM" id="MobiDB-lite"/>
    </source>
</evidence>
<evidence type="ECO:0000313" key="5">
    <source>
        <dbReference type="EMBL" id="KAG5845252.1"/>
    </source>
</evidence>
<dbReference type="AlphaFoldDB" id="A0A0E9WJ05"/>
<dbReference type="Pfam" id="PF15102">
    <property type="entry name" value="TMEM154"/>
    <property type="match status" value="1"/>
</dbReference>
<evidence type="ECO:0000313" key="4">
    <source>
        <dbReference type="EMBL" id="JAH90256.1"/>
    </source>
</evidence>
<evidence type="ECO:0000313" key="6">
    <source>
        <dbReference type="Proteomes" id="UP001044222"/>
    </source>
</evidence>
<dbReference type="EMBL" id="JAFIRN010000007">
    <property type="protein sequence ID" value="KAG5845252.1"/>
    <property type="molecule type" value="Genomic_DNA"/>
</dbReference>
<dbReference type="EMBL" id="GBXM01018321">
    <property type="protein sequence ID" value="JAH90256.1"/>
    <property type="molecule type" value="Transcribed_RNA"/>
</dbReference>
<dbReference type="PANTHER" id="PTHR36526:SF1">
    <property type="entry name" value="TRANSMEMBRANE PROTEIN 154"/>
    <property type="match status" value="1"/>
</dbReference>
<dbReference type="InterPro" id="IPR053087">
    <property type="entry name" value="TMEM154-like"/>
</dbReference>
<feature type="region of interest" description="Disordered" evidence="1">
    <location>
        <begin position="32"/>
        <end position="86"/>
    </location>
</feature>
<reference evidence="5" key="3">
    <citation type="submission" date="2021-01" db="EMBL/GenBank/DDBJ databases">
        <title>A chromosome-scale assembly of European eel, Anguilla anguilla.</title>
        <authorList>
            <person name="Henkel C."/>
            <person name="Jong-Raadsen S.A."/>
            <person name="Dufour S."/>
            <person name="Weltzien F.-A."/>
            <person name="Palstra A.P."/>
            <person name="Pelster B."/>
            <person name="Spaink H.P."/>
            <person name="Van Den Thillart G.E."/>
            <person name="Jansen H."/>
            <person name="Zahm M."/>
            <person name="Klopp C."/>
            <person name="Cedric C."/>
            <person name="Louis A."/>
            <person name="Berthelot C."/>
            <person name="Parey E."/>
            <person name="Roest Crollius H."/>
            <person name="Montfort J."/>
            <person name="Robinson-Rechavi M."/>
            <person name="Bucao C."/>
            <person name="Bouchez O."/>
            <person name="Gislard M."/>
            <person name="Lluch J."/>
            <person name="Milhes M."/>
            <person name="Lampietro C."/>
            <person name="Lopez Roques C."/>
            <person name="Donnadieu C."/>
            <person name="Braasch I."/>
            <person name="Desvignes T."/>
            <person name="Postlethwait J."/>
            <person name="Bobe J."/>
            <person name="Guiguen Y."/>
            <person name="Dirks R."/>
        </authorList>
    </citation>
    <scope>NUCLEOTIDE SEQUENCE</scope>
    <source>
        <strain evidence="5">Tag_6206</strain>
        <tissue evidence="5">Liver</tissue>
    </source>
</reference>
<keyword evidence="2" id="KW-1133">Transmembrane helix</keyword>